<dbReference type="InterPro" id="IPR006913">
    <property type="entry name" value="CENP-V/GFA"/>
</dbReference>
<dbReference type="InterPro" id="IPR052355">
    <property type="entry name" value="CENP-V-like"/>
</dbReference>
<reference evidence="5 6" key="1">
    <citation type="submission" date="2016-08" db="EMBL/GenBank/DDBJ databases">
        <title>Evolution of the type three secretion system and type three effector repertoires in Xanthomonas.</title>
        <authorList>
            <person name="Merda D."/>
            <person name="Briand M."/>
            <person name="Bosis E."/>
            <person name="Rousseau C."/>
            <person name="Portier P."/>
            <person name="Jacques M.-A."/>
            <person name="Fischer-Le Saux M."/>
        </authorList>
    </citation>
    <scope>NUCLEOTIDE SEQUENCE [LARGE SCALE GENOMIC DNA]</scope>
    <source>
        <strain evidence="5 6">CFBP 7409</strain>
    </source>
</reference>
<dbReference type="AlphaFoldDB" id="A0A2S7A272"/>
<proteinExistence type="inferred from homology"/>
<comment type="caution">
    <text evidence="5">The sequence shown here is derived from an EMBL/GenBank/DDBJ whole genome shotgun (WGS) entry which is preliminary data.</text>
</comment>
<keyword evidence="3" id="KW-0862">Zinc</keyword>
<comment type="similarity">
    <text evidence="1">Belongs to the Gfa family.</text>
</comment>
<dbReference type="Proteomes" id="UP000238049">
    <property type="component" value="Unassembled WGS sequence"/>
</dbReference>
<name>A0A2S7A272_9XANT</name>
<evidence type="ECO:0000259" key="4">
    <source>
        <dbReference type="PROSITE" id="PS51891"/>
    </source>
</evidence>
<feature type="domain" description="CENP-V/GFA" evidence="4">
    <location>
        <begin position="17"/>
        <end position="132"/>
    </location>
</feature>
<dbReference type="PANTHER" id="PTHR28620">
    <property type="entry name" value="CENTROMERE PROTEIN V"/>
    <property type="match status" value="1"/>
</dbReference>
<dbReference type="PANTHER" id="PTHR28620:SF1">
    <property type="entry name" value="CENP-V_GFA DOMAIN-CONTAINING PROTEIN"/>
    <property type="match status" value="1"/>
</dbReference>
<dbReference type="Gene3D" id="2.170.150.70">
    <property type="match status" value="1"/>
</dbReference>
<dbReference type="GO" id="GO:0016846">
    <property type="term" value="F:carbon-sulfur lyase activity"/>
    <property type="evidence" value="ECO:0007669"/>
    <property type="project" value="InterPro"/>
</dbReference>
<evidence type="ECO:0000256" key="2">
    <source>
        <dbReference type="ARBA" id="ARBA00022723"/>
    </source>
</evidence>
<accession>A0A2S7A272</accession>
<dbReference type="EMBL" id="MDSL01000018">
    <property type="protein sequence ID" value="PPT99966.1"/>
    <property type="molecule type" value="Genomic_DNA"/>
</dbReference>
<dbReference type="RefSeq" id="WP_104562279.1">
    <property type="nucleotide sequence ID" value="NZ_MDSK01000008.1"/>
</dbReference>
<evidence type="ECO:0000256" key="3">
    <source>
        <dbReference type="ARBA" id="ARBA00022833"/>
    </source>
</evidence>
<keyword evidence="2" id="KW-0479">Metal-binding</keyword>
<dbReference type="PROSITE" id="PS51891">
    <property type="entry name" value="CENP_V_GFA"/>
    <property type="match status" value="1"/>
</dbReference>
<sequence length="132" mass="14442">MLATRTVACAKEDHMHYAGSRHCGRIAFDLQTEAPITEVYDCNCSLCRRRGGLSWFGARTQRLLQAAPEAVGSYRFNQHHIDRHDCRQRGIAPCSESLNPKTGAMGVAVNVHCLPALDLAGLQVHAVDGASR</sequence>
<dbReference type="InterPro" id="IPR011057">
    <property type="entry name" value="Mss4-like_sf"/>
</dbReference>
<organism evidence="5 6">
    <name type="scientific">Xanthomonas arboricola pv. guizotiae</name>
    <dbReference type="NCBI Taxonomy" id="487867"/>
    <lineage>
        <taxon>Bacteria</taxon>
        <taxon>Pseudomonadati</taxon>
        <taxon>Pseudomonadota</taxon>
        <taxon>Gammaproteobacteria</taxon>
        <taxon>Lysobacterales</taxon>
        <taxon>Lysobacteraceae</taxon>
        <taxon>Xanthomonas</taxon>
    </lineage>
</organism>
<evidence type="ECO:0000256" key="1">
    <source>
        <dbReference type="ARBA" id="ARBA00005495"/>
    </source>
</evidence>
<dbReference type="SUPFAM" id="SSF51316">
    <property type="entry name" value="Mss4-like"/>
    <property type="match status" value="1"/>
</dbReference>
<evidence type="ECO:0000313" key="6">
    <source>
        <dbReference type="Proteomes" id="UP000238049"/>
    </source>
</evidence>
<dbReference type="GO" id="GO:0046872">
    <property type="term" value="F:metal ion binding"/>
    <property type="evidence" value="ECO:0007669"/>
    <property type="project" value="UniProtKB-KW"/>
</dbReference>
<evidence type="ECO:0000313" key="5">
    <source>
        <dbReference type="EMBL" id="PPT99966.1"/>
    </source>
</evidence>
<protein>
    <submittedName>
        <fullName evidence="5">Aldehyde-activating protein</fullName>
    </submittedName>
</protein>
<gene>
    <name evidence="5" type="ORF">XarbCFBP7409_10255</name>
</gene>